<dbReference type="AlphaFoldDB" id="A0A0W0X4G4"/>
<dbReference type="Proteomes" id="UP000054858">
    <property type="component" value="Unassembled WGS sequence"/>
</dbReference>
<proteinExistence type="predicted"/>
<organism evidence="1 2">
    <name type="scientific">Legionella oakridgensis</name>
    <dbReference type="NCBI Taxonomy" id="29423"/>
    <lineage>
        <taxon>Bacteria</taxon>
        <taxon>Pseudomonadati</taxon>
        <taxon>Pseudomonadota</taxon>
        <taxon>Gammaproteobacteria</taxon>
        <taxon>Legionellales</taxon>
        <taxon>Legionellaceae</taxon>
        <taxon>Legionella</taxon>
    </lineage>
</organism>
<dbReference type="EMBL" id="LNYP01000019">
    <property type="protein sequence ID" value="KTD39491.1"/>
    <property type="molecule type" value="Genomic_DNA"/>
</dbReference>
<sequence length="69" mass="8087">MNADKDSPIAHINKIQRLFKEQVEHLRKDITEIDESPCKAMFETSAEVLLGLIKAFEDYKEKKETAWQH</sequence>
<dbReference type="PATRIC" id="fig|29423.5.peg.963"/>
<reference evidence="1 2" key="1">
    <citation type="submission" date="2015-11" db="EMBL/GenBank/DDBJ databases">
        <title>Genomic analysis of 38 Legionella species identifies large and diverse effector repertoires.</title>
        <authorList>
            <person name="Burstein D."/>
            <person name="Amaro F."/>
            <person name="Zusman T."/>
            <person name="Lifshitz Z."/>
            <person name="Cohen O."/>
            <person name="Gilbert J.A."/>
            <person name="Pupko T."/>
            <person name="Shuman H.A."/>
            <person name="Segal G."/>
        </authorList>
    </citation>
    <scope>NUCLEOTIDE SEQUENCE [LARGE SCALE GENOMIC DNA]</scope>
    <source>
        <strain evidence="1 2">Oak Ridge-10</strain>
    </source>
</reference>
<protein>
    <submittedName>
        <fullName evidence="1">Uncharacterized protein</fullName>
    </submittedName>
</protein>
<evidence type="ECO:0000313" key="1">
    <source>
        <dbReference type="EMBL" id="KTD39491.1"/>
    </source>
</evidence>
<comment type="caution">
    <text evidence="1">The sequence shown here is derived from an EMBL/GenBank/DDBJ whole genome shotgun (WGS) entry which is preliminary data.</text>
</comment>
<evidence type="ECO:0000313" key="2">
    <source>
        <dbReference type="Proteomes" id="UP000054858"/>
    </source>
</evidence>
<gene>
    <name evidence="1" type="ORF">Loak_0917</name>
</gene>
<accession>A0A0W0X4G4</accession>
<name>A0A0W0X4G4_9GAMM</name>